<proteinExistence type="inferred from homology"/>
<keyword evidence="4 5" id="KW-0413">Isomerase</keyword>
<evidence type="ECO:0000256" key="5">
    <source>
        <dbReference type="PROSITE-ProRule" id="PRU00277"/>
    </source>
</evidence>
<dbReference type="InterPro" id="IPR001179">
    <property type="entry name" value="PPIase_FKBP_dom"/>
</dbReference>
<reference evidence="8" key="1">
    <citation type="submission" date="2019-10" db="EMBL/GenBank/DDBJ databases">
        <title>Muricauda hadale sp. nov., a piezophilic bacterium isolated from hadopelagic water of the Mariana Trench.</title>
        <authorList>
            <person name="Wei Y."/>
        </authorList>
    </citation>
    <scope>NUCLEOTIDE SEQUENCE [LARGE SCALE GENOMIC DNA]</scope>
    <source>
        <strain evidence="8">MT-229</strain>
    </source>
</reference>
<dbReference type="OrthoDB" id="9814548at2"/>
<comment type="caution">
    <text evidence="8">The sequence shown here is derived from an EMBL/GenBank/DDBJ whole genome shotgun (WGS) entry which is preliminary data.</text>
</comment>
<evidence type="ECO:0000256" key="6">
    <source>
        <dbReference type="RuleBase" id="RU003915"/>
    </source>
</evidence>
<comment type="similarity">
    <text evidence="2 6">Belongs to the FKBP-type PPIase family.</text>
</comment>
<evidence type="ECO:0000256" key="2">
    <source>
        <dbReference type="ARBA" id="ARBA00006577"/>
    </source>
</evidence>
<protein>
    <recommendedName>
        <fullName evidence="6">Peptidyl-prolyl cis-trans isomerase</fullName>
        <ecNumber evidence="6">5.2.1.8</ecNumber>
    </recommendedName>
</protein>
<keyword evidence="9" id="KW-1185">Reference proteome</keyword>
<evidence type="ECO:0000259" key="7">
    <source>
        <dbReference type="PROSITE" id="PS50059"/>
    </source>
</evidence>
<evidence type="ECO:0000313" key="9">
    <source>
        <dbReference type="Proteomes" id="UP000319204"/>
    </source>
</evidence>
<name>A0A5N5J269_9FLAO</name>
<dbReference type="EMBL" id="VNIK02000007">
    <property type="protein sequence ID" value="KAB5487503.1"/>
    <property type="molecule type" value="Genomic_DNA"/>
</dbReference>
<evidence type="ECO:0000256" key="4">
    <source>
        <dbReference type="ARBA" id="ARBA00023235"/>
    </source>
</evidence>
<dbReference type="PANTHER" id="PTHR43811:SF19">
    <property type="entry name" value="39 KDA FK506-BINDING NUCLEAR PROTEIN"/>
    <property type="match status" value="1"/>
</dbReference>
<dbReference type="RefSeq" id="WP_151890647.1">
    <property type="nucleotide sequence ID" value="NZ_VNIK02000007.1"/>
</dbReference>
<dbReference type="Gene3D" id="3.10.50.40">
    <property type="match status" value="1"/>
</dbReference>
<gene>
    <name evidence="8" type="ORF">FOT42_011105</name>
</gene>
<dbReference type="SUPFAM" id="SSF54534">
    <property type="entry name" value="FKBP-like"/>
    <property type="match status" value="2"/>
</dbReference>
<sequence>MKRYFTFLAILTLYLSCSDHDRSSLGDLQYTIVIDKNGKNIEYYDFVSLSYETRTETGQLLNSSYGYDPRPIQLYRVHPYFKGDLHTALGFLSAGDSAQLKINADSLHKYYGFPEYVEGSHIIYNIKVHEVITRGNLSDSLLNAKIEEFKLRQTNRAKEKEHLKIKNFIASNNLNFDSTDSGLYYTITKKSVGKKPKIGDEIYINYIICDLNGKVIQTNLKDVAISSGIYTGGFKYEPHKETITENPASGFSEGASMFPIGTKARLIIPSKLAYGDQGNGIVHPYAPIICDLEILEKN</sequence>
<dbReference type="AlphaFoldDB" id="A0A5N5J269"/>
<dbReference type="EC" id="5.2.1.8" evidence="6"/>
<dbReference type="Proteomes" id="UP000319204">
    <property type="component" value="Unassembled WGS sequence"/>
</dbReference>
<feature type="domain" description="PPIase FKBP-type" evidence="7">
    <location>
        <begin position="199"/>
        <end position="298"/>
    </location>
</feature>
<evidence type="ECO:0000313" key="8">
    <source>
        <dbReference type="EMBL" id="KAB5487503.1"/>
    </source>
</evidence>
<evidence type="ECO:0000256" key="1">
    <source>
        <dbReference type="ARBA" id="ARBA00000971"/>
    </source>
</evidence>
<dbReference type="GO" id="GO:0003755">
    <property type="term" value="F:peptidyl-prolyl cis-trans isomerase activity"/>
    <property type="evidence" value="ECO:0007669"/>
    <property type="project" value="UniProtKB-UniRule"/>
</dbReference>
<keyword evidence="3 5" id="KW-0697">Rotamase</keyword>
<evidence type="ECO:0000256" key="3">
    <source>
        <dbReference type="ARBA" id="ARBA00023110"/>
    </source>
</evidence>
<dbReference type="PANTHER" id="PTHR43811">
    <property type="entry name" value="FKBP-TYPE PEPTIDYL-PROLYL CIS-TRANS ISOMERASE FKPA"/>
    <property type="match status" value="1"/>
</dbReference>
<dbReference type="PROSITE" id="PS50059">
    <property type="entry name" value="FKBP_PPIASE"/>
    <property type="match status" value="1"/>
</dbReference>
<dbReference type="Pfam" id="PF00254">
    <property type="entry name" value="FKBP_C"/>
    <property type="match status" value="1"/>
</dbReference>
<dbReference type="InterPro" id="IPR046357">
    <property type="entry name" value="PPIase_dom_sf"/>
</dbReference>
<accession>A0A5N5J269</accession>
<organism evidence="8 9">
    <name type="scientific">Flagellimonas hadalis</name>
    <dbReference type="NCBI Taxonomy" id="2597517"/>
    <lineage>
        <taxon>Bacteria</taxon>
        <taxon>Pseudomonadati</taxon>
        <taxon>Bacteroidota</taxon>
        <taxon>Flavobacteriia</taxon>
        <taxon>Flavobacteriales</taxon>
        <taxon>Flavobacteriaceae</taxon>
        <taxon>Flagellimonas</taxon>
    </lineage>
</organism>
<comment type="catalytic activity">
    <reaction evidence="1 5 6">
        <text>[protein]-peptidylproline (omega=180) = [protein]-peptidylproline (omega=0)</text>
        <dbReference type="Rhea" id="RHEA:16237"/>
        <dbReference type="Rhea" id="RHEA-COMP:10747"/>
        <dbReference type="Rhea" id="RHEA-COMP:10748"/>
        <dbReference type="ChEBI" id="CHEBI:83833"/>
        <dbReference type="ChEBI" id="CHEBI:83834"/>
        <dbReference type="EC" id="5.2.1.8"/>
    </reaction>
</comment>